<evidence type="ECO:0000313" key="8">
    <source>
        <dbReference type="EMBL" id="KAF5755759.1"/>
    </source>
</evidence>
<dbReference type="PANTHER" id="PTHR43079:SF1">
    <property type="entry name" value="CADMIUM_ZINC-TRANSPORTING ATPASE HMA1, CHLOROPLASTIC-RELATED"/>
    <property type="match status" value="1"/>
</dbReference>
<gene>
    <name evidence="8" type="ORF">HanXRQr2_Chr17g0806421</name>
</gene>
<comment type="subcellular location">
    <subcellularLocation>
        <location evidence="1">Membrane</location>
        <topology evidence="1">Multi-pass membrane protein</topology>
    </subcellularLocation>
</comment>
<dbReference type="InterPro" id="IPR051949">
    <property type="entry name" value="Cation_Transport_ATPase"/>
</dbReference>
<keyword evidence="4" id="KW-0547">Nucleotide-binding</keyword>
<keyword evidence="9" id="KW-1185">Reference proteome</keyword>
<evidence type="ECO:0000256" key="3">
    <source>
        <dbReference type="ARBA" id="ARBA00022723"/>
    </source>
</evidence>
<reference evidence="8" key="2">
    <citation type="submission" date="2020-06" db="EMBL/GenBank/DDBJ databases">
        <title>Helianthus annuus Genome sequencing and assembly Release 2.</title>
        <authorList>
            <person name="Gouzy J."/>
            <person name="Langlade N."/>
            <person name="Munos S."/>
        </authorList>
    </citation>
    <scope>NUCLEOTIDE SEQUENCE</scope>
    <source>
        <tissue evidence="8">Leaves</tissue>
    </source>
</reference>
<protein>
    <submittedName>
        <fullName evidence="8">Uncharacterized protein</fullName>
    </submittedName>
</protein>
<reference evidence="8" key="1">
    <citation type="journal article" date="2017" name="Nature">
        <title>The sunflower genome provides insights into oil metabolism, flowering and Asterid evolution.</title>
        <authorList>
            <person name="Badouin H."/>
            <person name="Gouzy J."/>
            <person name="Grassa C.J."/>
            <person name="Murat F."/>
            <person name="Staton S.E."/>
            <person name="Cottret L."/>
            <person name="Lelandais-Briere C."/>
            <person name="Owens G.L."/>
            <person name="Carrere S."/>
            <person name="Mayjonade B."/>
            <person name="Legrand L."/>
            <person name="Gill N."/>
            <person name="Kane N.C."/>
            <person name="Bowers J.E."/>
            <person name="Hubner S."/>
            <person name="Bellec A."/>
            <person name="Berard A."/>
            <person name="Berges H."/>
            <person name="Blanchet N."/>
            <person name="Boniface M.C."/>
            <person name="Brunel D."/>
            <person name="Catrice O."/>
            <person name="Chaidir N."/>
            <person name="Claudel C."/>
            <person name="Donnadieu C."/>
            <person name="Faraut T."/>
            <person name="Fievet G."/>
            <person name="Helmstetter N."/>
            <person name="King M."/>
            <person name="Knapp S.J."/>
            <person name="Lai Z."/>
            <person name="Le Paslier M.C."/>
            <person name="Lippi Y."/>
            <person name="Lorenzon L."/>
            <person name="Mandel J.R."/>
            <person name="Marage G."/>
            <person name="Marchand G."/>
            <person name="Marquand E."/>
            <person name="Bret-Mestries E."/>
            <person name="Morien E."/>
            <person name="Nambeesan S."/>
            <person name="Nguyen T."/>
            <person name="Pegot-Espagnet P."/>
            <person name="Pouilly N."/>
            <person name="Raftis F."/>
            <person name="Sallet E."/>
            <person name="Schiex T."/>
            <person name="Thomas J."/>
            <person name="Vandecasteele C."/>
            <person name="Vares D."/>
            <person name="Vear F."/>
            <person name="Vautrin S."/>
            <person name="Crespi M."/>
            <person name="Mangin B."/>
            <person name="Burke J.M."/>
            <person name="Salse J."/>
            <person name="Munos S."/>
            <person name="Vincourt P."/>
            <person name="Rieseberg L.H."/>
            <person name="Langlade N.B."/>
        </authorList>
    </citation>
    <scope>NUCLEOTIDE SEQUENCE</scope>
    <source>
        <tissue evidence="8">Leaves</tissue>
    </source>
</reference>
<dbReference type="InterPro" id="IPR023214">
    <property type="entry name" value="HAD_sf"/>
</dbReference>
<evidence type="ECO:0000256" key="1">
    <source>
        <dbReference type="ARBA" id="ARBA00004141"/>
    </source>
</evidence>
<accession>A0A9K3DI10</accession>
<dbReference type="Proteomes" id="UP000215914">
    <property type="component" value="Unassembled WGS sequence"/>
</dbReference>
<comment type="similarity">
    <text evidence="2">Belongs to the cation transport ATPase (P-type) (TC 3.A.3) family. Type IB subfamily.</text>
</comment>
<dbReference type="AlphaFoldDB" id="A0A9K3DI10"/>
<dbReference type="GO" id="GO:0046872">
    <property type="term" value="F:metal ion binding"/>
    <property type="evidence" value="ECO:0007669"/>
    <property type="project" value="UniProtKB-KW"/>
</dbReference>
<proteinExistence type="inferred from homology"/>
<evidence type="ECO:0000256" key="4">
    <source>
        <dbReference type="ARBA" id="ARBA00022741"/>
    </source>
</evidence>
<comment type="caution">
    <text evidence="8">The sequence shown here is derived from an EMBL/GenBank/DDBJ whole genome shotgun (WGS) entry which is preliminary data.</text>
</comment>
<dbReference type="Gene3D" id="3.40.1110.10">
    <property type="entry name" value="Calcium-transporting ATPase, cytoplasmic domain N"/>
    <property type="match status" value="1"/>
</dbReference>
<keyword evidence="5" id="KW-0067">ATP-binding</keyword>
<evidence type="ECO:0000256" key="5">
    <source>
        <dbReference type="ARBA" id="ARBA00022840"/>
    </source>
</evidence>
<evidence type="ECO:0000256" key="2">
    <source>
        <dbReference type="ARBA" id="ARBA00006024"/>
    </source>
</evidence>
<dbReference type="Gene3D" id="3.40.50.1000">
    <property type="entry name" value="HAD superfamily/HAD-like"/>
    <property type="match status" value="1"/>
</dbReference>
<dbReference type="GO" id="GO:0016020">
    <property type="term" value="C:membrane"/>
    <property type="evidence" value="ECO:0007669"/>
    <property type="project" value="UniProtKB-SubCell"/>
</dbReference>
<dbReference type="EMBL" id="MNCJ02000332">
    <property type="protein sequence ID" value="KAF5755759.1"/>
    <property type="molecule type" value="Genomic_DNA"/>
</dbReference>
<name>A0A9K3DI10_HELAN</name>
<keyword evidence="3" id="KW-0479">Metal-binding</keyword>
<keyword evidence="6" id="KW-0460">Magnesium</keyword>
<sequence length="82" mass="8881">MILLATSFTLSCHTVAFDKTRTLRTGEFMCKAIEPIHGHEATAFCCVTTCEKEALAVAAAMEKGTTHPIGSQCLLDLYQGNM</sequence>
<dbReference type="InterPro" id="IPR023299">
    <property type="entry name" value="ATPase_P-typ_cyto_dom_N"/>
</dbReference>
<evidence type="ECO:0000256" key="7">
    <source>
        <dbReference type="ARBA" id="ARBA00022967"/>
    </source>
</evidence>
<organism evidence="8 9">
    <name type="scientific">Helianthus annuus</name>
    <name type="common">Common sunflower</name>
    <dbReference type="NCBI Taxonomy" id="4232"/>
    <lineage>
        <taxon>Eukaryota</taxon>
        <taxon>Viridiplantae</taxon>
        <taxon>Streptophyta</taxon>
        <taxon>Embryophyta</taxon>
        <taxon>Tracheophyta</taxon>
        <taxon>Spermatophyta</taxon>
        <taxon>Magnoliopsida</taxon>
        <taxon>eudicotyledons</taxon>
        <taxon>Gunneridae</taxon>
        <taxon>Pentapetalae</taxon>
        <taxon>asterids</taxon>
        <taxon>campanulids</taxon>
        <taxon>Asterales</taxon>
        <taxon>Asteraceae</taxon>
        <taxon>Asteroideae</taxon>
        <taxon>Heliantheae alliance</taxon>
        <taxon>Heliantheae</taxon>
        <taxon>Helianthus</taxon>
    </lineage>
</organism>
<keyword evidence="7" id="KW-1278">Translocase</keyword>
<dbReference type="PANTHER" id="PTHR43079">
    <property type="entry name" value="PROBABLE CADMIUM/ZINC-TRANSPORTING ATPASE HMA1"/>
    <property type="match status" value="1"/>
</dbReference>
<dbReference type="GO" id="GO:0005524">
    <property type="term" value="F:ATP binding"/>
    <property type="evidence" value="ECO:0007669"/>
    <property type="project" value="UniProtKB-KW"/>
</dbReference>
<evidence type="ECO:0000256" key="6">
    <source>
        <dbReference type="ARBA" id="ARBA00022842"/>
    </source>
</evidence>
<dbReference type="Gramene" id="mRNA:HanXRQr2_Chr17g0806421">
    <property type="protein sequence ID" value="mRNA:HanXRQr2_Chr17g0806421"/>
    <property type="gene ID" value="HanXRQr2_Chr17g0806421"/>
</dbReference>
<evidence type="ECO:0000313" key="9">
    <source>
        <dbReference type="Proteomes" id="UP000215914"/>
    </source>
</evidence>